<dbReference type="InterPro" id="IPR002139">
    <property type="entry name" value="Ribo/fructo_kinase"/>
</dbReference>
<evidence type="ECO:0000313" key="8">
    <source>
        <dbReference type="EMBL" id="RKH00071.1"/>
    </source>
</evidence>
<gene>
    <name evidence="8" type="ORF">D7X32_24600</name>
</gene>
<sequence>MHEAGPLDVVCVGETLVDFLPVAGGATRVRDVEAWKPSPGGSPANVSVGLARLGLRSAMVGVVGSDEFGHFLRDRLAADGVDVSRLRQVDHARTGLLFVSLDAHGERSFTYFRTRSAEFLLDDSDVDGDFVRRAKALHCGSNSLLLPEAREAMVRMLTLARDAGMLVSCDPNLRLHVWERPEELRVLLGRMLPLCTVVKLSEEEIHFATGEHSPEAALHVLAAQGVRLPVVTLGPRGAVFLWQGEVLSVPAPQVTVVDTTGAGDGFVSAMLSGLVRGYGDARSLEGATREDLISLMTFAAGVGARVVTKLGAVAALPLASEVEGLWPSRPIAPDVVRRIAR</sequence>
<keyword evidence="3" id="KW-0547">Nucleotide-binding</keyword>
<dbReference type="Pfam" id="PF00294">
    <property type="entry name" value="PfkB"/>
    <property type="match status" value="1"/>
</dbReference>
<evidence type="ECO:0000259" key="7">
    <source>
        <dbReference type="Pfam" id="PF00294"/>
    </source>
</evidence>
<dbReference type="GO" id="GO:0008865">
    <property type="term" value="F:fructokinase activity"/>
    <property type="evidence" value="ECO:0007669"/>
    <property type="project" value="UniProtKB-ARBA"/>
</dbReference>
<dbReference type="GO" id="GO:0006000">
    <property type="term" value="P:fructose metabolic process"/>
    <property type="evidence" value="ECO:0007669"/>
    <property type="project" value="UniProtKB-ARBA"/>
</dbReference>
<dbReference type="OrthoDB" id="9776822at2"/>
<dbReference type="CDD" id="cd01167">
    <property type="entry name" value="bac_FRK"/>
    <property type="match status" value="1"/>
</dbReference>
<dbReference type="SUPFAM" id="SSF53613">
    <property type="entry name" value="Ribokinase-like"/>
    <property type="match status" value="1"/>
</dbReference>
<keyword evidence="4 6" id="KW-0418">Kinase</keyword>
<proteinExistence type="inferred from homology"/>
<evidence type="ECO:0000256" key="6">
    <source>
        <dbReference type="RuleBase" id="RU003704"/>
    </source>
</evidence>
<comment type="caution">
    <text evidence="8">The sequence shown here is derived from an EMBL/GenBank/DDBJ whole genome shotgun (WGS) entry which is preliminary data.</text>
</comment>
<keyword evidence="5" id="KW-0067">ATP-binding</keyword>
<dbReference type="GO" id="GO:0005524">
    <property type="term" value="F:ATP binding"/>
    <property type="evidence" value="ECO:0007669"/>
    <property type="project" value="UniProtKB-KW"/>
</dbReference>
<feature type="domain" description="Carbohydrate kinase PfkB" evidence="7">
    <location>
        <begin position="8"/>
        <end position="317"/>
    </location>
</feature>
<dbReference type="Gene3D" id="3.40.1190.20">
    <property type="match status" value="1"/>
</dbReference>
<dbReference type="Proteomes" id="UP000268313">
    <property type="component" value="Unassembled WGS sequence"/>
</dbReference>
<reference evidence="9" key="1">
    <citation type="submission" date="2018-09" db="EMBL/GenBank/DDBJ databases">
        <authorList>
            <person name="Livingstone P.G."/>
            <person name="Whitworth D.E."/>
        </authorList>
    </citation>
    <scope>NUCLEOTIDE SEQUENCE [LARGE SCALE GENOMIC DNA]</scope>
    <source>
        <strain evidence="9">CA043D</strain>
    </source>
</reference>
<evidence type="ECO:0000256" key="2">
    <source>
        <dbReference type="ARBA" id="ARBA00022679"/>
    </source>
</evidence>
<dbReference type="PRINTS" id="PR00990">
    <property type="entry name" value="RIBOKINASE"/>
</dbReference>
<dbReference type="InterPro" id="IPR050306">
    <property type="entry name" value="PfkB_Carbo_kinase"/>
</dbReference>
<dbReference type="InterPro" id="IPR029056">
    <property type="entry name" value="Ribokinase-like"/>
</dbReference>
<dbReference type="PROSITE" id="PS00584">
    <property type="entry name" value="PFKB_KINASES_2"/>
    <property type="match status" value="1"/>
</dbReference>
<dbReference type="PANTHER" id="PTHR43085">
    <property type="entry name" value="HEXOKINASE FAMILY MEMBER"/>
    <property type="match status" value="1"/>
</dbReference>
<dbReference type="AlphaFoldDB" id="A0A3A8K7C8"/>
<evidence type="ECO:0000256" key="4">
    <source>
        <dbReference type="ARBA" id="ARBA00022777"/>
    </source>
</evidence>
<accession>A0A3A8K7C8</accession>
<dbReference type="EMBL" id="RAWE01000100">
    <property type="protein sequence ID" value="RKH00071.1"/>
    <property type="molecule type" value="Genomic_DNA"/>
</dbReference>
<comment type="similarity">
    <text evidence="1 6">Belongs to the carbohydrate kinase PfkB family.</text>
</comment>
<dbReference type="PANTHER" id="PTHR43085:SF1">
    <property type="entry name" value="PSEUDOURIDINE KINASE-RELATED"/>
    <property type="match status" value="1"/>
</dbReference>
<dbReference type="PROSITE" id="PS00583">
    <property type="entry name" value="PFKB_KINASES_1"/>
    <property type="match status" value="1"/>
</dbReference>
<dbReference type="RefSeq" id="WP_120605012.1">
    <property type="nucleotide sequence ID" value="NZ_JABFJX010000066.1"/>
</dbReference>
<evidence type="ECO:0000313" key="9">
    <source>
        <dbReference type="Proteomes" id="UP000268313"/>
    </source>
</evidence>
<evidence type="ECO:0000256" key="5">
    <source>
        <dbReference type="ARBA" id="ARBA00022840"/>
    </source>
</evidence>
<keyword evidence="2 6" id="KW-0808">Transferase</keyword>
<organism evidence="8 9">
    <name type="scientific">Corallococcus carmarthensis</name>
    <dbReference type="NCBI Taxonomy" id="2316728"/>
    <lineage>
        <taxon>Bacteria</taxon>
        <taxon>Pseudomonadati</taxon>
        <taxon>Myxococcota</taxon>
        <taxon>Myxococcia</taxon>
        <taxon>Myxococcales</taxon>
        <taxon>Cystobacterineae</taxon>
        <taxon>Myxococcaceae</taxon>
        <taxon>Corallococcus</taxon>
    </lineage>
</organism>
<dbReference type="InterPro" id="IPR011611">
    <property type="entry name" value="PfkB_dom"/>
</dbReference>
<protein>
    <submittedName>
        <fullName evidence="8">Carbohydrate kinase</fullName>
    </submittedName>
</protein>
<keyword evidence="9" id="KW-1185">Reference proteome</keyword>
<evidence type="ECO:0000256" key="3">
    <source>
        <dbReference type="ARBA" id="ARBA00022741"/>
    </source>
</evidence>
<evidence type="ECO:0000256" key="1">
    <source>
        <dbReference type="ARBA" id="ARBA00010688"/>
    </source>
</evidence>
<name>A0A3A8K7C8_9BACT</name>
<dbReference type="InterPro" id="IPR002173">
    <property type="entry name" value="Carboh/pur_kinase_PfkB_CS"/>
</dbReference>